<reference evidence="1 2" key="1">
    <citation type="submission" date="2015-07" db="EMBL/GenBank/DDBJ databases">
        <title>The genome of Dufourea novaeangliae.</title>
        <authorList>
            <person name="Pan H."/>
            <person name="Kapheim K."/>
        </authorList>
    </citation>
    <scope>NUCLEOTIDE SEQUENCE [LARGE SCALE GENOMIC DNA]</scope>
    <source>
        <strain evidence="1">0120121106</strain>
        <tissue evidence="1">Whole body</tissue>
    </source>
</reference>
<sequence length="52" mass="6059">MNAQYVFIILIVHECFYRPIAREQKKKTGLCAKECSPYVVAFINLVAINRQQ</sequence>
<protein>
    <submittedName>
        <fullName evidence="1">Uncharacterized protein</fullName>
    </submittedName>
</protein>
<accession>A0A154PTC8</accession>
<gene>
    <name evidence="1" type="ORF">WN55_07231</name>
</gene>
<dbReference type="EMBL" id="KQ435090">
    <property type="protein sequence ID" value="KZC14588.1"/>
    <property type="molecule type" value="Genomic_DNA"/>
</dbReference>
<evidence type="ECO:0000313" key="1">
    <source>
        <dbReference type="EMBL" id="KZC14588.1"/>
    </source>
</evidence>
<proteinExistence type="predicted"/>
<organism evidence="1 2">
    <name type="scientific">Dufourea novaeangliae</name>
    <name type="common">Sweat bee</name>
    <dbReference type="NCBI Taxonomy" id="178035"/>
    <lineage>
        <taxon>Eukaryota</taxon>
        <taxon>Metazoa</taxon>
        <taxon>Ecdysozoa</taxon>
        <taxon>Arthropoda</taxon>
        <taxon>Hexapoda</taxon>
        <taxon>Insecta</taxon>
        <taxon>Pterygota</taxon>
        <taxon>Neoptera</taxon>
        <taxon>Endopterygota</taxon>
        <taxon>Hymenoptera</taxon>
        <taxon>Apocrita</taxon>
        <taxon>Aculeata</taxon>
        <taxon>Apoidea</taxon>
        <taxon>Anthophila</taxon>
        <taxon>Halictidae</taxon>
        <taxon>Rophitinae</taxon>
        <taxon>Dufourea</taxon>
    </lineage>
</organism>
<dbReference type="Proteomes" id="UP000076502">
    <property type="component" value="Unassembled WGS sequence"/>
</dbReference>
<name>A0A154PTC8_DUFNO</name>
<dbReference type="AlphaFoldDB" id="A0A154PTC8"/>
<keyword evidence="2" id="KW-1185">Reference proteome</keyword>
<evidence type="ECO:0000313" key="2">
    <source>
        <dbReference type="Proteomes" id="UP000076502"/>
    </source>
</evidence>